<feature type="domain" description="Flagellar motor switch protein FliG middle" evidence="11">
    <location>
        <begin position="100"/>
        <end position="173"/>
    </location>
</feature>
<dbReference type="KEGG" id="lse:F1C12_14845"/>
<dbReference type="Pfam" id="PF01706">
    <property type="entry name" value="FliG_C"/>
    <property type="match status" value="1"/>
</dbReference>
<dbReference type="Pfam" id="PF14842">
    <property type="entry name" value="FliG_N"/>
    <property type="match status" value="1"/>
</dbReference>
<protein>
    <recommendedName>
        <fullName evidence="4">Flagellar motor switch protein FliG</fullName>
    </recommendedName>
</protein>
<dbReference type="GO" id="GO:0003774">
    <property type="term" value="F:cytoskeletal motor activity"/>
    <property type="evidence" value="ECO:0007669"/>
    <property type="project" value="InterPro"/>
</dbReference>
<keyword evidence="5" id="KW-1003">Cell membrane</keyword>
<dbReference type="Pfam" id="PF14841">
    <property type="entry name" value="FliG_M"/>
    <property type="match status" value="1"/>
</dbReference>
<dbReference type="GO" id="GO:0009425">
    <property type="term" value="C:bacterial-type flagellum basal body"/>
    <property type="evidence" value="ECO:0007669"/>
    <property type="project" value="UniProtKB-SubCell"/>
</dbReference>
<sequence length="321" mass="34760">MNLDQAAAARVMQQFSEAESEEIAAEIVALKRVDRQQAEAALVEFHELAVRQQARVSGGRSAAIGLLEASFGTERAAGVMSRVASSLAGRAFEFLDTADPAQVALLLDGELSQTMATVLAHLRADQASRVLAALKPEIRTDVAHCIATMGSVSPEVARTVADTLRSRAGSVVKTKDQQDAIGGVQPLVDIINRSSVANERALLDELDQRDPDLAAEVRSRMLTFADIVKLEPRDVQQVLRGIDVSMLAIAMKGSPEATRDVIRANLSERNLEVLDEESSVLGSIRLSRVEEARAEIVRAIRDLEAEGTITVHRSDEDEYVE</sequence>
<evidence type="ECO:0000256" key="1">
    <source>
        <dbReference type="ARBA" id="ARBA00004117"/>
    </source>
</evidence>
<evidence type="ECO:0000256" key="5">
    <source>
        <dbReference type="ARBA" id="ARBA00022475"/>
    </source>
</evidence>
<keyword evidence="7" id="KW-0283">Flagellar rotation</keyword>
<dbReference type="Proteomes" id="UP000515511">
    <property type="component" value="Chromosome"/>
</dbReference>
<dbReference type="GO" id="GO:0005886">
    <property type="term" value="C:plasma membrane"/>
    <property type="evidence" value="ECO:0007669"/>
    <property type="project" value="UniProtKB-SubCell"/>
</dbReference>
<dbReference type="InterPro" id="IPR023087">
    <property type="entry name" value="Flg_Motor_Flig_C"/>
</dbReference>
<evidence type="ECO:0000313" key="13">
    <source>
        <dbReference type="EMBL" id="QNE37747.1"/>
    </source>
</evidence>
<dbReference type="PANTHER" id="PTHR30534">
    <property type="entry name" value="FLAGELLAR MOTOR SWITCH PROTEIN FLIG"/>
    <property type="match status" value="1"/>
</dbReference>
<keyword evidence="8" id="KW-0472">Membrane</keyword>
<organism evidence="13 14">
    <name type="scientific">Leifsonia shinshuensis</name>
    <dbReference type="NCBI Taxonomy" id="150026"/>
    <lineage>
        <taxon>Bacteria</taxon>
        <taxon>Bacillati</taxon>
        <taxon>Actinomycetota</taxon>
        <taxon>Actinomycetes</taxon>
        <taxon>Micrococcales</taxon>
        <taxon>Microbacteriaceae</taxon>
        <taxon>Leifsonia</taxon>
    </lineage>
</organism>
<feature type="domain" description="Flagellar motor switch protein FliG C-terminal" evidence="10">
    <location>
        <begin position="205"/>
        <end position="310"/>
    </location>
</feature>
<name>A0A7G6YGY2_9MICO</name>
<keyword evidence="9" id="KW-0975">Bacterial flagellum</keyword>
<dbReference type="PANTHER" id="PTHR30534:SF0">
    <property type="entry name" value="FLAGELLAR MOTOR SWITCH PROTEIN FLIG"/>
    <property type="match status" value="1"/>
</dbReference>
<dbReference type="PRINTS" id="PR00954">
    <property type="entry name" value="FLGMOTORFLIG"/>
</dbReference>
<dbReference type="InterPro" id="IPR011002">
    <property type="entry name" value="FliG_a-hlx"/>
</dbReference>
<dbReference type="EMBL" id="CP043641">
    <property type="protein sequence ID" value="QNE37747.1"/>
    <property type="molecule type" value="Genomic_DNA"/>
</dbReference>
<evidence type="ECO:0000259" key="11">
    <source>
        <dbReference type="Pfam" id="PF14841"/>
    </source>
</evidence>
<dbReference type="GO" id="GO:0071973">
    <property type="term" value="P:bacterial-type flagellum-dependent cell motility"/>
    <property type="evidence" value="ECO:0007669"/>
    <property type="project" value="InterPro"/>
</dbReference>
<dbReference type="Gene3D" id="1.10.220.30">
    <property type="match status" value="3"/>
</dbReference>
<dbReference type="GO" id="GO:0006935">
    <property type="term" value="P:chemotaxis"/>
    <property type="evidence" value="ECO:0007669"/>
    <property type="project" value="UniProtKB-KW"/>
</dbReference>
<comment type="similarity">
    <text evidence="3">Belongs to the FliG family.</text>
</comment>
<evidence type="ECO:0000256" key="8">
    <source>
        <dbReference type="ARBA" id="ARBA00023136"/>
    </source>
</evidence>
<accession>A0A7G6YGY2</accession>
<keyword evidence="13" id="KW-0966">Cell projection</keyword>
<evidence type="ECO:0000259" key="12">
    <source>
        <dbReference type="Pfam" id="PF14842"/>
    </source>
</evidence>
<evidence type="ECO:0000256" key="3">
    <source>
        <dbReference type="ARBA" id="ARBA00010299"/>
    </source>
</evidence>
<evidence type="ECO:0000259" key="10">
    <source>
        <dbReference type="Pfam" id="PF01706"/>
    </source>
</evidence>
<dbReference type="InterPro" id="IPR000090">
    <property type="entry name" value="Flg_Motor_Flig"/>
</dbReference>
<dbReference type="RefSeq" id="WP_185278985.1">
    <property type="nucleotide sequence ID" value="NZ_CP043641.1"/>
</dbReference>
<evidence type="ECO:0000313" key="14">
    <source>
        <dbReference type="Proteomes" id="UP000515511"/>
    </source>
</evidence>
<gene>
    <name evidence="13" type="primary">fliG</name>
    <name evidence="13" type="ORF">F1C12_14845</name>
</gene>
<dbReference type="AlphaFoldDB" id="A0A7G6YGY2"/>
<proteinExistence type="inferred from homology"/>
<evidence type="ECO:0000256" key="7">
    <source>
        <dbReference type="ARBA" id="ARBA00022779"/>
    </source>
</evidence>
<dbReference type="SUPFAM" id="SSF48029">
    <property type="entry name" value="FliG"/>
    <property type="match status" value="2"/>
</dbReference>
<keyword evidence="13" id="KW-0282">Flagellum</keyword>
<dbReference type="InterPro" id="IPR032779">
    <property type="entry name" value="FliG_M"/>
</dbReference>
<feature type="domain" description="Flagellar motor switch protein FliG N-terminal" evidence="12">
    <location>
        <begin position="1"/>
        <end position="91"/>
    </location>
</feature>
<reference evidence="14" key="1">
    <citation type="submission" date="2019-09" db="EMBL/GenBank/DDBJ databases">
        <title>Antimicrobial potential of Antarctic Bacteria.</title>
        <authorList>
            <person name="Benaud N."/>
            <person name="Edwards R.J."/>
            <person name="Ferrari B.C."/>
        </authorList>
    </citation>
    <scope>NUCLEOTIDE SEQUENCE [LARGE SCALE GENOMIC DNA]</scope>
    <source>
        <strain evidence="14">INR9</strain>
    </source>
</reference>
<keyword evidence="6" id="KW-0145">Chemotaxis</keyword>
<evidence type="ECO:0000256" key="2">
    <source>
        <dbReference type="ARBA" id="ARBA00004413"/>
    </source>
</evidence>
<evidence type="ECO:0000256" key="6">
    <source>
        <dbReference type="ARBA" id="ARBA00022500"/>
    </source>
</evidence>
<evidence type="ECO:0000256" key="9">
    <source>
        <dbReference type="ARBA" id="ARBA00023143"/>
    </source>
</evidence>
<dbReference type="InterPro" id="IPR028263">
    <property type="entry name" value="FliG_N"/>
</dbReference>
<dbReference type="NCBIfam" id="TIGR00207">
    <property type="entry name" value="fliG"/>
    <property type="match status" value="1"/>
</dbReference>
<evidence type="ECO:0000256" key="4">
    <source>
        <dbReference type="ARBA" id="ARBA00021870"/>
    </source>
</evidence>
<keyword evidence="13" id="KW-0969">Cilium</keyword>
<comment type="subcellular location">
    <subcellularLocation>
        <location evidence="1">Bacterial flagellum basal body</location>
    </subcellularLocation>
    <subcellularLocation>
        <location evidence="2">Cell membrane</location>
        <topology evidence="2">Peripheral membrane protein</topology>
        <orientation evidence="2">Cytoplasmic side</orientation>
    </subcellularLocation>
</comment>